<proteinExistence type="predicted"/>
<evidence type="ECO:0000313" key="2">
    <source>
        <dbReference type="Proteomes" id="UP000012159"/>
    </source>
</evidence>
<dbReference type="Gene3D" id="1.10.10.60">
    <property type="entry name" value="Homeodomain-like"/>
    <property type="match status" value="1"/>
</dbReference>
<evidence type="ECO:0000313" key="1">
    <source>
        <dbReference type="EMBL" id="EMO61330.1"/>
    </source>
</evidence>
<gene>
    <name evidence="1" type="ORF">LEP1GSC133_0763</name>
</gene>
<evidence type="ECO:0008006" key="3">
    <source>
        <dbReference type="Google" id="ProtNLM"/>
    </source>
</evidence>
<reference evidence="1 2" key="1">
    <citation type="submission" date="2013-01" db="EMBL/GenBank/DDBJ databases">
        <authorList>
            <person name="Harkins D.M."/>
            <person name="Durkin A.S."/>
            <person name="Brinkac L.M."/>
            <person name="Haft D.H."/>
            <person name="Selengut J.D."/>
            <person name="Sanka R."/>
            <person name="DePew J."/>
            <person name="Purushe J."/>
            <person name="Picardeau M."/>
            <person name="Werts C."/>
            <person name="Goarant C."/>
            <person name="Vinetz J.M."/>
            <person name="Sutton G.G."/>
            <person name="Nierman W.C."/>
            <person name="Fouts D.E."/>
        </authorList>
    </citation>
    <scope>NUCLEOTIDE SEQUENCE [LARGE SCALE GENOMIC DNA]</scope>
    <source>
        <strain evidence="1 2">200901868</strain>
    </source>
</reference>
<dbReference type="AlphaFoldDB" id="M6VWU1"/>
<dbReference type="EMBL" id="AKWF02000100">
    <property type="protein sequence ID" value="EMO61330.1"/>
    <property type="molecule type" value="Genomic_DNA"/>
</dbReference>
<dbReference type="STRING" id="1192866.LEP1GSC133_0763"/>
<comment type="caution">
    <text evidence="1">The sequence shown here is derived from an EMBL/GenBank/DDBJ whole genome shotgun (WGS) entry which is preliminary data.</text>
</comment>
<accession>M6VWU1</accession>
<protein>
    <recommendedName>
        <fullName evidence="3">DNA-binding helix-turn-helix protein</fullName>
    </recommendedName>
</protein>
<name>M6VWU1_LEPBO</name>
<dbReference type="Proteomes" id="UP000012159">
    <property type="component" value="Unassembled WGS sequence"/>
</dbReference>
<sequence length="119" mass="14168">MFRFPSTQSKKEHSKNLLQNIDFNLIQIRLNEFLNKDLRLPDLAIYIIGLSIHQASHYLNHELNISFKDFLNFNRLEKAKRIIHLKGKQTHLSDILLKSDFNSTTFLHKFYSLIFVHDD</sequence>
<organism evidence="1 2">
    <name type="scientific">Leptospira borgpetersenii serovar Pomona str. 200901868</name>
    <dbReference type="NCBI Taxonomy" id="1192866"/>
    <lineage>
        <taxon>Bacteria</taxon>
        <taxon>Pseudomonadati</taxon>
        <taxon>Spirochaetota</taxon>
        <taxon>Spirochaetia</taxon>
        <taxon>Leptospirales</taxon>
        <taxon>Leptospiraceae</taxon>
        <taxon>Leptospira</taxon>
    </lineage>
</organism>